<dbReference type="Gene3D" id="1.10.630.10">
    <property type="entry name" value="Cytochrome P450"/>
    <property type="match status" value="1"/>
</dbReference>
<dbReference type="Pfam" id="PF00067">
    <property type="entry name" value="p450"/>
    <property type="match status" value="1"/>
</dbReference>
<keyword evidence="4" id="KW-0349">Heme</keyword>
<accession>A0ABD1RJB7</accession>
<evidence type="ECO:0000256" key="1">
    <source>
        <dbReference type="ARBA" id="ARBA00001971"/>
    </source>
</evidence>
<reference evidence="14" key="1">
    <citation type="submission" date="2024-07" db="EMBL/GenBank/DDBJ databases">
        <title>Two chromosome-level genome assemblies of Korean endemic species Abeliophyllum distichum and Forsythia ovata (Oleaceae).</title>
        <authorList>
            <person name="Jang H."/>
        </authorList>
    </citation>
    <scope>NUCLEOTIDE SEQUENCE [LARGE SCALE GENOMIC DNA]</scope>
</reference>
<comment type="cofactor">
    <cofactor evidence="1">
        <name>heme</name>
        <dbReference type="ChEBI" id="CHEBI:30413"/>
    </cofactor>
</comment>
<comment type="subcellular location">
    <subcellularLocation>
        <location evidence="2">Membrane</location>
        <topology evidence="2">Single-pass type II membrane protein</topology>
    </subcellularLocation>
</comment>
<keyword evidence="11" id="KW-0503">Monooxygenase</keyword>
<keyword evidence="7" id="KW-0735">Signal-anchor</keyword>
<keyword evidence="6" id="KW-0479">Metal-binding</keyword>
<comment type="similarity">
    <text evidence="3">Belongs to the cytochrome P450 family.</text>
</comment>
<keyword evidence="10" id="KW-0408">Iron</keyword>
<dbReference type="Proteomes" id="UP001604277">
    <property type="component" value="Unassembled WGS sequence"/>
</dbReference>
<protein>
    <recommendedName>
        <fullName evidence="15">Cytochrome P450</fullName>
    </recommendedName>
</protein>
<gene>
    <name evidence="13" type="ORF">Fot_41788</name>
</gene>
<dbReference type="AlphaFoldDB" id="A0ABD1RJB7"/>
<evidence type="ECO:0000256" key="6">
    <source>
        <dbReference type="ARBA" id="ARBA00022723"/>
    </source>
</evidence>
<dbReference type="PANTHER" id="PTHR47953">
    <property type="entry name" value="OS08G0105600 PROTEIN"/>
    <property type="match status" value="1"/>
</dbReference>
<evidence type="ECO:0000256" key="5">
    <source>
        <dbReference type="ARBA" id="ARBA00022692"/>
    </source>
</evidence>
<keyword evidence="14" id="KW-1185">Reference proteome</keyword>
<evidence type="ECO:0000313" key="13">
    <source>
        <dbReference type="EMBL" id="KAL2488496.1"/>
    </source>
</evidence>
<keyword evidence="5" id="KW-0812">Transmembrane</keyword>
<sequence>MRPCKIGGYDIPAKTRIHVNAWAIGRDPETWKNPEEFYPKMFEDNDVDFRGNHYELIPFWCWPENLSWLDNGFYCHRVQLVQICCIASTGDCLMGCRMKTSVWKKRLAILKERIKVGGSEDGLLHNASGIPNYVAPKVPLIVMELRTSLLDIPFTHDEAYKVLSRMGTLKVPGRDSFHAAFVQ</sequence>
<dbReference type="InterPro" id="IPR001128">
    <property type="entry name" value="Cyt_P450"/>
</dbReference>
<evidence type="ECO:0000256" key="2">
    <source>
        <dbReference type="ARBA" id="ARBA00004606"/>
    </source>
</evidence>
<evidence type="ECO:0000256" key="4">
    <source>
        <dbReference type="ARBA" id="ARBA00022617"/>
    </source>
</evidence>
<proteinExistence type="inferred from homology"/>
<dbReference type="SUPFAM" id="SSF48264">
    <property type="entry name" value="Cytochrome P450"/>
    <property type="match status" value="1"/>
</dbReference>
<dbReference type="GO" id="GO:0046872">
    <property type="term" value="F:metal ion binding"/>
    <property type="evidence" value="ECO:0007669"/>
    <property type="project" value="UniProtKB-KW"/>
</dbReference>
<evidence type="ECO:0000256" key="8">
    <source>
        <dbReference type="ARBA" id="ARBA00022989"/>
    </source>
</evidence>
<dbReference type="GO" id="GO:0016020">
    <property type="term" value="C:membrane"/>
    <property type="evidence" value="ECO:0007669"/>
    <property type="project" value="UniProtKB-SubCell"/>
</dbReference>
<dbReference type="PANTHER" id="PTHR47953:SF19">
    <property type="entry name" value="OS06G0641600 PROTEIN"/>
    <property type="match status" value="1"/>
</dbReference>
<name>A0ABD1RJB7_9LAMI</name>
<dbReference type="EMBL" id="JBFOLJ010000012">
    <property type="protein sequence ID" value="KAL2488496.1"/>
    <property type="molecule type" value="Genomic_DNA"/>
</dbReference>
<evidence type="ECO:0000256" key="7">
    <source>
        <dbReference type="ARBA" id="ARBA00022968"/>
    </source>
</evidence>
<evidence type="ECO:0000256" key="10">
    <source>
        <dbReference type="ARBA" id="ARBA00023004"/>
    </source>
</evidence>
<evidence type="ECO:0008006" key="15">
    <source>
        <dbReference type="Google" id="ProtNLM"/>
    </source>
</evidence>
<dbReference type="InterPro" id="IPR052306">
    <property type="entry name" value="CYP450_71D"/>
</dbReference>
<comment type="caution">
    <text evidence="13">The sequence shown here is derived from an EMBL/GenBank/DDBJ whole genome shotgun (WGS) entry which is preliminary data.</text>
</comment>
<keyword evidence="8" id="KW-1133">Transmembrane helix</keyword>
<evidence type="ECO:0000256" key="12">
    <source>
        <dbReference type="ARBA" id="ARBA00023136"/>
    </source>
</evidence>
<keyword evidence="9" id="KW-0560">Oxidoreductase</keyword>
<evidence type="ECO:0000256" key="11">
    <source>
        <dbReference type="ARBA" id="ARBA00023033"/>
    </source>
</evidence>
<evidence type="ECO:0000256" key="3">
    <source>
        <dbReference type="ARBA" id="ARBA00010617"/>
    </source>
</evidence>
<organism evidence="13 14">
    <name type="scientific">Forsythia ovata</name>
    <dbReference type="NCBI Taxonomy" id="205694"/>
    <lineage>
        <taxon>Eukaryota</taxon>
        <taxon>Viridiplantae</taxon>
        <taxon>Streptophyta</taxon>
        <taxon>Embryophyta</taxon>
        <taxon>Tracheophyta</taxon>
        <taxon>Spermatophyta</taxon>
        <taxon>Magnoliopsida</taxon>
        <taxon>eudicotyledons</taxon>
        <taxon>Gunneridae</taxon>
        <taxon>Pentapetalae</taxon>
        <taxon>asterids</taxon>
        <taxon>lamiids</taxon>
        <taxon>Lamiales</taxon>
        <taxon>Oleaceae</taxon>
        <taxon>Forsythieae</taxon>
        <taxon>Forsythia</taxon>
    </lineage>
</organism>
<dbReference type="GO" id="GO:0004497">
    <property type="term" value="F:monooxygenase activity"/>
    <property type="evidence" value="ECO:0007669"/>
    <property type="project" value="UniProtKB-KW"/>
</dbReference>
<evidence type="ECO:0000313" key="14">
    <source>
        <dbReference type="Proteomes" id="UP001604277"/>
    </source>
</evidence>
<evidence type="ECO:0000256" key="9">
    <source>
        <dbReference type="ARBA" id="ARBA00023002"/>
    </source>
</evidence>
<keyword evidence="12" id="KW-0472">Membrane</keyword>
<dbReference type="InterPro" id="IPR036396">
    <property type="entry name" value="Cyt_P450_sf"/>
</dbReference>